<dbReference type="InterPro" id="IPR036388">
    <property type="entry name" value="WH-like_DNA-bd_sf"/>
</dbReference>
<dbReference type="PANTHER" id="PTHR43214">
    <property type="entry name" value="TWO-COMPONENT RESPONSE REGULATOR"/>
    <property type="match status" value="1"/>
</dbReference>
<dbReference type="InterPro" id="IPR016032">
    <property type="entry name" value="Sig_transdc_resp-reg_C-effctor"/>
</dbReference>
<sequence length="212" mass="22208">MTPDATGTTPARTRVLLVEDETLIREALASLLALEEDLEVVGRAGSVAEAQAVLRSTEVDVALLDLQLPDGDGIDLAVHLAQVHAQAASLVITSHGRPGYLKRALENGVRGFLPKTVGRRALTEAVRTLATGGRYVDQELAADALAAGASPLSAREADVLELSADAAPVEEIAERAHLSPGTVRNYLSAAVTKTGTANRHEAARVARAKGWI</sequence>
<gene>
    <name evidence="6" type="ORF">CYJ76_06000</name>
</gene>
<feature type="domain" description="HTH luxR-type" evidence="4">
    <location>
        <begin position="145"/>
        <end position="210"/>
    </location>
</feature>
<dbReference type="InterPro" id="IPR000792">
    <property type="entry name" value="Tscrpt_reg_LuxR_C"/>
</dbReference>
<evidence type="ECO:0000313" key="6">
    <source>
        <dbReference type="EMBL" id="PKZ41794.1"/>
    </source>
</evidence>
<dbReference type="SUPFAM" id="SSF46894">
    <property type="entry name" value="C-terminal effector domain of the bipartite response regulators"/>
    <property type="match status" value="1"/>
</dbReference>
<protein>
    <submittedName>
        <fullName evidence="6">DNA-binding response regulator</fullName>
    </submittedName>
</protein>
<dbReference type="AlphaFoldDB" id="A0A2I1PAY9"/>
<proteinExistence type="predicted"/>
<dbReference type="PROSITE" id="PS50110">
    <property type="entry name" value="RESPONSE_REGULATORY"/>
    <property type="match status" value="1"/>
</dbReference>
<feature type="domain" description="Response regulatory" evidence="5">
    <location>
        <begin position="14"/>
        <end position="130"/>
    </location>
</feature>
<dbReference type="GO" id="GO:0003677">
    <property type="term" value="F:DNA binding"/>
    <property type="evidence" value="ECO:0007669"/>
    <property type="project" value="UniProtKB-KW"/>
</dbReference>
<dbReference type="EMBL" id="PKIZ01000009">
    <property type="protein sequence ID" value="PKZ41794.1"/>
    <property type="molecule type" value="Genomic_DNA"/>
</dbReference>
<dbReference type="Gene3D" id="1.10.10.10">
    <property type="entry name" value="Winged helix-like DNA-binding domain superfamily/Winged helix DNA-binding domain"/>
    <property type="match status" value="1"/>
</dbReference>
<dbReference type="CDD" id="cd17535">
    <property type="entry name" value="REC_NarL-like"/>
    <property type="match status" value="1"/>
</dbReference>
<dbReference type="Proteomes" id="UP000234206">
    <property type="component" value="Unassembled WGS sequence"/>
</dbReference>
<dbReference type="InterPro" id="IPR011006">
    <property type="entry name" value="CheY-like_superfamily"/>
</dbReference>
<dbReference type="PROSITE" id="PS50043">
    <property type="entry name" value="HTH_LUXR_2"/>
    <property type="match status" value="1"/>
</dbReference>
<dbReference type="SMART" id="SM00448">
    <property type="entry name" value="REC"/>
    <property type="match status" value="1"/>
</dbReference>
<keyword evidence="7" id="KW-1185">Reference proteome</keyword>
<name>A0A2I1PAY9_9MICO</name>
<dbReference type="InterPro" id="IPR001789">
    <property type="entry name" value="Sig_transdc_resp-reg_receiver"/>
</dbReference>
<dbReference type="InterPro" id="IPR039420">
    <property type="entry name" value="WalR-like"/>
</dbReference>
<evidence type="ECO:0000313" key="7">
    <source>
        <dbReference type="Proteomes" id="UP000234206"/>
    </source>
</evidence>
<dbReference type="Gene3D" id="3.40.50.2300">
    <property type="match status" value="1"/>
</dbReference>
<feature type="modified residue" description="4-aspartylphosphate" evidence="3">
    <location>
        <position position="65"/>
    </location>
</feature>
<keyword evidence="1 3" id="KW-0597">Phosphoprotein</keyword>
<evidence type="ECO:0000259" key="5">
    <source>
        <dbReference type="PROSITE" id="PS50110"/>
    </source>
</evidence>
<comment type="caution">
    <text evidence="6">The sequence shown here is derived from an EMBL/GenBank/DDBJ whole genome shotgun (WGS) entry which is preliminary data.</text>
</comment>
<dbReference type="GO" id="GO:0000160">
    <property type="term" value="P:phosphorelay signal transduction system"/>
    <property type="evidence" value="ECO:0007669"/>
    <property type="project" value="InterPro"/>
</dbReference>
<evidence type="ECO:0000256" key="2">
    <source>
        <dbReference type="ARBA" id="ARBA00023125"/>
    </source>
</evidence>
<evidence type="ECO:0000256" key="1">
    <source>
        <dbReference type="ARBA" id="ARBA00022553"/>
    </source>
</evidence>
<dbReference type="CDD" id="cd06170">
    <property type="entry name" value="LuxR_C_like"/>
    <property type="match status" value="1"/>
</dbReference>
<organism evidence="6 7">
    <name type="scientific">Kytococcus schroeteri</name>
    <dbReference type="NCBI Taxonomy" id="138300"/>
    <lineage>
        <taxon>Bacteria</taxon>
        <taxon>Bacillati</taxon>
        <taxon>Actinomycetota</taxon>
        <taxon>Actinomycetes</taxon>
        <taxon>Micrococcales</taxon>
        <taxon>Kytococcaceae</taxon>
        <taxon>Kytococcus</taxon>
    </lineage>
</organism>
<dbReference type="SUPFAM" id="SSF52172">
    <property type="entry name" value="CheY-like"/>
    <property type="match status" value="1"/>
</dbReference>
<evidence type="ECO:0000256" key="3">
    <source>
        <dbReference type="PROSITE-ProRule" id="PRU00169"/>
    </source>
</evidence>
<dbReference type="OrthoDB" id="9808843at2"/>
<accession>A0A2I1PAY9</accession>
<dbReference type="GO" id="GO:0006355">
    <property type="term" value="P:regulation of DNA-templated transcription"/>
    <property type="evidence" value="ECO:0007669"/>
    <property type="project" value="InterPro"/>
</dbReference>
<dbReference type="RefSeq" id="WP_101849529.1">
    <property type="nucleotide sequence ID" value="NZ_PKIZ01000009.1"/>
</dbReference>
<dbReference type="Pfam" id="PF00196">
    <property type="entry name" value="GerE"/>
    <property type="match status" value="1"/>
</dbReference>
<keyword evidence="2 6" id="KW-0238">DNA-binding</keyword>
<evidence type="ECO:0000259" key="4">
    <source>
        <dbReference type="PROSITE" id="PS50043"/>
    </source>
</evidence>
<reference evidence="6 7" key="1">
    <citation type="submission" date="2017-12" db="EMBL/GenBank/DDBJ databases">
        <title>Phylogenetic diversity of female urinary microbiome.</title>
        <authorList>
            <person name="Thomas-White K."/>
            <person name="Wolfe A.J."/>
        </authorList>
    </citation>
    <scope>NUCLEOTIDE SEQUENCE [LARGE SCALE GENOMIC DNA]</scope>
    <source>
        <strain evidence="6 7">UMB1298</strain>
    </source>
</reference>
<dbReference type="PANTHER" id="PTHR43214:SF42">
    <property type="entry name" value="TRANSCRIPTIONAL REGULATORY PROTEIN DESR"/>
    <property type="match status" value="1"/>
</dbReference>
<dbReference type="InterPro" id="IPR058245">
    <property type="entry name" value="NreC/VraR/RcsB-like_REC"/>
</dbReference>
<dbReference type="SMART" id="SM00421">
    <property type="entry name" value="HTH_LUXR"/>
    <property type="match status" value="1"/>
</dbReference>
<dbReference type="Pfam" id="PF00072">
    <property type="entry name" value="Response_reg"/>
    <property type="match status" value="1"/>
</dbReference>